<organism evidence="1 2">
    <name type="scientific">Smallanthus sonchifolius</name>
    <dbReference type="NCBI Taxonomy" id="185202"/>
    <lineage>
        <taxon>Eukaryota</taxon>
        <taxon>Viridiplantae</taxon>
        <taxon>Streptophyta</taxon>
        <taxon>Embryophyta</taxon>
        <taxon>Tracheophyta</taxon>
        <taxon>Spermatophyta</taxon>
        <taxon>Magnoliopsida</taxon>
        <taxon>eudicotyledons</taxon>
        <taxon>Gunneridae</taxon>
        <taxon>Pentapetalae</taxon>
        <taxon>asterids</taxon>
        <taxon>campanulids</taxon>
        <taxon>Asterales</taxon>
        <taxon>Asteraceae</taxon>
        <taxon>Asteroideae</taxon>
        <taxon>Heliantheae alliance</taxon>
        <taxon>Millerieae</taxon>
        <taxon>Smallanthus</taxon>
    </lineage>
</organism>
<proteinExistence type="predicted"/>
<protein>
    <submittedName>
        <fullName evidence="1">Uncharacterized protein</fullName>
    </submittedName>
</protein>
<keyword evidence="2" id="KW-1185">Reference proteome</keyword>
<name>A0ACB9KD20_9ASTR</name>
<dbReference type="Proteomes" id="UP001056120">
    <property type="component" value="Linkage Group LG01"/>
</dbReference>
<sequence length="96" mass="11045">MNVMWIYLVKLLASVELFVFVDWFSGSVPFWVDIHCNLGTVTILMQILIQFSQAECSAPTKSPPQGLAMAVYKRNCIEYNFFLIYEQMCVVNDKPV</sequence>
<accession>A0ACB9KD20</accession>
<reference evidence="2" key="1">
    <citation type="journal article" date="2022" name="Mol. Ecol. Resour.">
        <title>The genomes of chicory, endive, great burdock and yacon provide insights into Asteraceae palaeo-polyploidization history and plant inulin production.</title>
        <authorList>
            <person name="Fan W."/>
            <person name="Wang S."/>
            <person name="Wang H."/>
            <person name="Wang A."/>
            <person name="Jiang F."/>
            <person name="Liu H."/>
            <person name="Zhao H."/>
            <person name="Xu D."/>
            <person name="Zhang Y."/>
        </authorList>
    </citation>
    <scope>NUCLEOTIDE SEQUENCE [LARGE SCALE GENOMIC DNA]</scope>
    <source>
        <strain evidence="2">cv. Yunnan</strain>
    </source>
</reference>
<evidence type="ECO:0000313" key="2">
    <source>
        <dbReference type="Proteomes" id="UP001056120"/>
    </source>
</evidence>
<dbReference type="EMBL" id="CM042018">
    <property type="protein sequence ID" value="KAI3830164.1"/>
    <property type="molecule type" value="Genomic_DNA"/>
</dbReference>
<evidence type="ECO:0000313" key="1">
    <source>
        <dbReference type="EMBL" id="KAI3830164.1"/>
    </source>
</evidence>
<gene>
    <name evidence="1" type="ORF">L1987_04298</name>
</gene>
<comment type="caution">
    <text evidence="1">The sequence shown here is derived from an EMBL/GenBank/DDBJ whole genome shotgun (WGS) entry which is preliminary data.</text>
</comment>
<reference evidence="1 2" key="2">
    <citation type="journal article" date="2022" name="Mol. Ecol. Resour.">
        <title>The genomes of chicory, endive, great burdock and yacon provide insights into Asteraceae paleo-polyploidization history and plant inulin production.</title>
        <authorList>
            <person name="Fan W."/>
            <person name="Wang S."/>
            <person name="Wang H."/>
            <person name="Wang A."/>
            <person name="Jiang F."/>
            <person name="Liu H."/>
            <person name="Zhao H."/>
            <person name="Xu D."/>
            <person name="Zhang Y."/>
        </authorList>
    </citation>
    <scope>NUCLEOTIDE SEQUENCE [LARGE SCALE GENOMIC DNA]</scope>
    <source>
        <strain evidence="2">cv. Yunnan</strain>
        <tissue evidence="1">Leaves</tissue>
    </source>
</reference>